<evidence type="ECO:0000313" key="3">
    <source>
        <dbReference type="Proteomes" id="UP000199029"/>
    </source>
</evidence>
<reference evidence="3" key="1">
    <citation type="submission" date="2016-10" db="EMBL/GenBank/DDBJ databases">
        <authorList>
            <person name="Varghese N."/>
            <person name="Submissions S."/>
        </authorList>
    </citation>
    <scope>NUCLEOTIDE SEQUENCE [LARGE SCALE GENOMIC DNA]</scope>
    <source>
        <strain evidence="3">OR362-8,ATCC BAA-1266,JCM 13504</strain>
    </source>
</reference>
<name>A0A1I6BKI5_HYMAR</name>
<accession>A0A1I6BKI5</accession>
<feature type="transmembrane region" description="Helical" evidence="1">
    <location>
        <begin position="15"/>
        <end position="36"/>
    </location>
</feature>
<dbReference type="Proteomes" id="UP000199029">
    <property type="component" value="Unassembled WGS sequence"/>
</dbReference>
<evidence type="ECO:0000313" key="2">
    <source>
        <dbReference type="EMBL" id="SFQ81317.1"/>
    </source>
</evidence>
<dbReference type="EMBL" id="FOXS01000009">
    <property type="protein sequence ID" value="SFQ81317.1"/>
    <property type="molecule type" value="Genomic_DNA"/>
</dbReference>
<keyword evidence="3" id="KW-1185">Reference proteome</keyword>
<feature type="transmembrane region" description="Helical" evidence="1">
    <location>
        <begin position="67"/>
        <end position="86"/>
    </location>
</feature>
<protein>
    <submittedName>
        <fullName evidence="2">Uncharacterized protein</fullName>
    </submittedName>
</protein>
<keyword evidence="1" id="KW-0812">Transmembrane</keyword>
<keyword evidence="1" id="KW-1133">Transmembrane helix</keyword>
<gene>
    <name evidence="2" type="ORF">SAMN04515668_4648</name>
</gene>
<evidence type="ECO:0000256" key="1">
    <source>
        <dbReference type="SAM" id="Phobius"/>
    </source>
</evidence>
<feature type="transmembrane region" description="Helical" evidence="1">
    <location>
        <begin position="43"/>
        <end position="61"/>
    </location>
</feature>
<proteinExistence type="predicted"/>
<sequence length="93" mass="10531">MYALLLLNETSPITFGLWLFGIPTLVLYVVLVVFLFKRSSLRWRLMSLVGSLFFAWLGLVIGEMNAWWTLAGVVPLATWLLGLRFLKIPSKGS</sequence>
<dbReference type="AlphaFoldDB" id="A0A1I6BKI5"/>
<organism evidence="2 3">
    <name type="scientific">Hymenobacter arizonensis</name>
    <name type="common">Siccationidurans arizonensis</name>
    <dbReference type="NCBI Taxonomy" id="1227077"/>
    <lineage>
        <taxon>Bacteria</taxon>
        <taxon>Pseudomonadati</taxon>
        <taxon>Bacteroidota</taxon>
        <taxon>Cytophagia</taxon>
        <taxon>Cytophagales</taxon>
        <taxon>Hymenobacteraceae</taxon>
        <taxon>Hymenobacter</taxon>
    </lineage>
</organism>
<keyword evidence="1" id="KW-0472">Membrane</keyword>